<evidence type="ECO:0000313" key="2">
    <source>
        <dbReference type="Proteomes" id="UP001064971"/>
    </source>
</evidence>
<sequence length="220" mass="23785">MPLFHEVVAAGSGDHLNVLHGVEHGKFPQSCPVAPQLVGVNDLRHVVLVEQAHKKGPGCLGVAVFLKQDVQHVSVFVDRPPQPMPYPTDLDAHLVQRPPRTRAGFSAAQFLGEERREWDVSLSQGLMADLNTALVKQFLHVPLAEGEAVIEPESVADDAQGKTVAVGLPVSHRSPPYRRLVARTLFGRVFMASPCSERTVGGGRWLVDGAAPLVFPVDPP</sequence>
<evidence type="ECO:0000313" key="1">
    <source>
        <dbReference type="EMBL" id="BDP44178.1"/>
    </source>
</evidence>
<gene>
    <name evidence="1" type="ORF">DAETH_41470</name>
</gene>
<proteinExistence type="predicted"/>
<protein>
    <submittedName>
        <fullName evidence="1">Uncharacterized protein</fullName>
    </submittedName>
</protein>
<keyword evidence="2" id="KW-1185">Reference proteome</keyword>
<keyword evidence="1" id="KW-0614">Plasmid</keyword>
<dbReference type="EMBL" id="AP026562">
    <property type="protein sequence ID" value="BDP44178.1"/>
    <property type="molecule type" value="Genomic_DNA"/>
</dbReference>
<dbReference type="Proteomes" id="UP001064971">
    <property type="component" value="Plasmid pDAETH-2"/>
</dbReference>
<accession>A0ABM8AKC7</accession>
<organism evidence="1 2">
    <name type="scientific">Deinococcus aetherius</name>
    <dbReference type="NCBI Taxonomy" id="200252"/>
    <lineage>
        <taxon>Bacteria</taxon>
        <taxon>Thermotogati</taxon>
        <taxon>Deinococcota</taxon>
        <taxon>Deinococci</taxon>
        <taxon>Deinococcales</taxon>
        <taxon>Deinococcaceae</taxon>
        <taxon>Deinococcus</taxon>
    </lineage>
</organism>
<name>A0ABM8AKC7_9DEIO</name>
<reference evidence="1" key="1">
    <citation type="submission" date="2022-07" db="EMBL/GenBank/DDBJ databases">
        <title>Complete Genome Sequence of the Radioresistant Bacterium Deinococcus aetherius ST0316, Isolated from the Air Dust collected in Lower Stratosphere above Japan.</title>
        <authorList>
            <person name="Satoh K."/>
            <person name="Hagiwara K."/>
            <person name="Katsumata K."/>
            <person name="Kubo A."/>
            <person name="Yokobori S."/>
            <person name="Yamagishi A."/>
            <person name="Oono Y."/>
            <person name="Narumi I."/>
        </authorList>
    </citation>
    <scope>NUCLEOTIDE SEQUENCE</scope>
    <source>
        <strain evidence="1">ST0316</strain>
        <plasmid evidence="1">pDAETH-2</plasmid>
    </source>
</reference>
<geneLocation type="plasmid" evidence="1 2">
    <name>pDAETH-2</name>
</geneLocation>